<sequence>MNIETAKYISNYYHHFFNEKENIAHRHINSLIKLNGESESSPRFKIYKRTGKITSDKEALELIKNGETEFFINTANRILKEHNDEIFLNNCPNCQKLARTPKARQCRHCGNKWFNNENV</sequence>
<proteinExistence type="predicted"/>
<protein>
    <submittedName>
        <fullName evidence="1">Uncharacterized protein</fullName>
    </submittedName>
</protein>
<dbReference type="EMBL" id="CP116221">
    <property type="protein sequence ID" value="WCO00226.1"/>
    <property type="molecule type" value="Genomic_DNA"/>
</dbReference>
<keyword evidence="2" id="KW-1185">Reference proteome</keyword>
<reference evidence="1 2" key="1">
    <citation type="submission" date="2023-01" db="EMBL/GenBank/DDBJ databases">
        <title>Psychroserpens ponticola sp. nov., isolated from seawater.</title>
        <authorList>
            <person name="Kristyanto S."/>
            <person name="Jung J."/>
            <person name="Kim J.M."/>
            <person name="Jeon C.O."/>
        </authorList>
    </citation>
    <scope>NUCLEOTIDE SEQUENCE [LARGE SCALE GENOMIC DNA]</scope>
    <source>
        <strain evidence="1 2">MSW6</strain>
    </source>
</reference>
<accession>A0ABY7RVD9</accession>
<evidence type="ECO:0000313" key="1">
    <source>
        <dbReference type="EMBL" id="WCO00226.1"/>
    </source>
</evidence>
<evidence type="ECO:0000313" key="2">
    <source>
        <dbReference type="Proteomes" id="UP001202717"/>
    </source>
</evidence>
<dbReference type="RefSeq" id="WP_249997524.1">
    <property type="nucleotide sequence ID" value="NZ_CP116221.1"/>
</dbReference>
<dbReference type="Proteomes" id="UP001202717">
    <property type="component" value="Chromosome"/>
</dbReference>
<gene>
    <name evidence="1" type="ORF">MUN68_009075</name>
</gene>
<name>A0ABY7RVD9_9FLAO</name>
<organism evidence="1 2">
    <name type="scientific">Psychroserpens ponticola</name>
    <dbReference type="NCBI Taxonomy" id="2932268"/>
    <lineage>
        <taxon>Bacteria</taxon>
        <taxon>Pseudomonadati</taxon>
        <taxon>Bacteroidota</taxon>
        <taxon>Flavobacteriia</taxon>
        <taxon>Flavobacteriales</taxon>
        <taxon>Flavobacteriaceae</taxon>
        <taxon>Psychroserpens</taxon>
    </lineage>
</organism>